<proteinExistence type="predicted"/>
<gene>
    <name evidence="2" type="ORF">QBC47DRAFT_111967</name>
</gene>
<comment type="caution">
    <text evidence="2">The sequence shown here is derived from an EMBL/GenBank/DDBJ whole genome shotgun (WGS) entry which is preliminary data.</text>
</comment>
<sequence length="96" mass="11332">MPAGMFQVCLSTILYVRVCVHAWFFLFFFRKRDVFAGDAWRIRDFLFLTDVERGGEVKRRDRFQDSFPDGRCGQNPRISLQLQGGRFKNYRGVLTT</sequence>
<evidence type="ECO:0000256" key="1">
    <source>
        <dbReference type="SAM" id="Phobius"/>
    </source>
</evidence>
<keyword evidence="1" id="KW-1133">Transmembrane helix</keyword>
<name>A0AAJ0FF95_9PEZI</name>
<reference evidence="2" key="1">
    <citation type="submission" date="2023-06" db="EMBL/GenBank/DDBJ databases">
        <title>Genome-scale phylogeny and comparative genomics of the fungal order Sordariales.</title>
        <authorList>
            <consortium name="Lawrence Berkeley National Laboratory"/>
            <person name="Hensen N."/>
            <person name="Bonometti L."/>
            <person name="Westerberg I."/>
            <person name="Brannstrom I.O."/>
            <person name="Guillou S."/>
            <person name="Cros-Aarteil S."/>
            <person name="Calhoun S."/>
            <person name="Haridas S."/>
            <person name="Kuo A."/>
            <person name="Mondo S."/>
            <person name="Pangilinan J."/>
            <person name="Riley R."/>
            <person name="Labutti K."/>
            <person name="Andreopoulos B."/>
            <person name="Lipzen A."/>
            <person name="Chen C."/>
            <person name="Yanf M."/>
            <person name="Daum C."/>
            <person name="Ng V."/>
            <person name="Clum A."/>
            <person name="Steindorff A."/>
            <person name="Ohm R."/>
            <person name="Martin F."/>
            <person name="Silar P."/>
            <person name="Natvig D."/>
            <person name="Lalanne C."/>
            <person name="Gautier V."/>
            <person name="Ament-Velasquez S.L."/>
            <person name="Kruys A."/>
            <person name="Hutchinson M.I."/>
            <person name="Powell A.J."/>
            <person name="Barry K."/>
            <person name="Miller A.N."/>
            <person name="Grigoriev I.V."/>
            <person name="Debuchy R."/>
            <person name="Gladieux P."/>
            <person name="Thoren M.H."/>
            <person name="Johannesson H."/>
        </authorList>
    </citation>
    <scope>NUCLEOTIDE SEQUENCE</scope>
    <source>
        <strain evidence="2">PSN4</strain>
    </source>
</reference>
<evidence type="ECO:0000313" key="3">
    <source>
        <dbReference type="Proteomes" id="UP001239445"/>
    </source>
</evidence>
<evidence type="ECO:0000313" key="2">
    <source>
        <dbReference type="EMBL" id="KAK1759614.1"/>
    </source>
</evidence>
<accession>A0AAJ0FF95</accession>
<organism evidence="2 3">
    <name type="scientific">Echria macrotheca</name>
    <dbReference type="NCBI Taxonomy" id="438768"/>
    <lineage>
        <taxon>Eukaryota</taxon>
        <taxon>Fungi</taxon>
        <taxon>Dikarya</taxon>
        <taxon>Ascomycota</taxon>
        <taxon>Pezizomycotina</taxon>
        <taxon>Sordariomycetes</taxon>
        <taxon>Sordariomycetidae</taxon>
        <taxon>Sordariales</taxon>
        <taxon>Schizotheciaceae</taxon>
        <taxon>Echria</taxon>
    </lineage>
</organism>
<dbReference type="Proteomes" id="UP001239445">
    <property type="component" value="Unassembled WGS sequence"/>
</dbReference>
<dbReference type="EMBL" id="MU839828">
    <property type="protein sequence ID" value="KAK1759614.1"/>
    <property type="molecule type" value="Genomic_DNA"/>
</dbReference>
<dbReference type="AlphaFoldDB" id="A0AAJ0FF95"/>
<feature type="transmembrane region" description="Helical" evidence="1">
    <location>
        <begin position="12"/>
        <end position="29"/>
    </location>
</feature>
<keyword evidence="1" id="KW-0812">Transmembrane</keyword>
<protein>
    <submittedName>
        <fullName evidence="2">Uncharacterized protein</fullName>
    </submittedName>
</protein>
<keyword evidence="1" id="KW-0472">Membrane</keyword>
<keyword evidence="3" id="KW-1185">Reference proteome</keyword>